<dbReference type="RefSeq" id="WP_052158020.1">
    <property type="nucleotide sequence ID" value="NZ_JPGK01000015.1"/>
</dbReference>
<keyword evidence="3 7" id="KW-0228">DNA excision</keyword>
<dbReference type="InterPro" id="IPR047296">
    <property type="entry name" value="GIY-YIG_UvrC_Cho"/>
</dbReference>
<dbReference type="InterPro" id="IPR038476">
    <property type="entry name" value="UvrC_RNase_H_dom_sf"/>
</dbReference>
<evidence type="ECO:0000313" key="11">
    <source>
        <dbReference type="EMBL" id="KGA92564.1"/>
    </source>
</evidence>
<evidence type="ECO:0000256" key="2">
    <source>
        <dbReference type="ARBA" id="ARBA00022763"/>
    </source>
</evidence>
<dbReference type="InterPro" id="IPR004791">
    <property type="entry name" value="UvrC"/>
</dbReference>
<evidence type="ECO:0000313" key="12">
    <source>
        <dbReference type="Proteomes" id="UP000029452"/>
    </source>
</evidence>
<dbReference type="HAMAP" id="MF_00203">
    <property type="entry name" value="UvrC"/>
    <property type="match status" value="1"/>
</dbReference>
<protein>
    <recommendedName>
        <fullName evidence="7">UvrABC system protein C</fullName>
        <shortName evidence="7">Protein UvrC</shortName>
    </recommendedName>
    <alternativeName>
        <fullName evidence="7">Excinuclease ABC subunit C</fullName>
    </alternativeName>
</protein>
<dbReference type="Gene3D" id="4.10.860.10">
    <property type="entry name" value="UVR domain"/>
    <property type="match status" value="1"/>
</dbReference>
<dbReference type="SUPFAM" id="SSF47781">
    <property type="entry name" value="RuvA domain 2-like"/>
    <property type="match status" value="1"/>
</dbReference>
<dbReference type="EMBL" id="JPGK01000015">
    <property type="protein sequence ID" value="KGA92564.1"/>
    <property type="molecule type" value="Genomic_DNA"/>
</dbReference>
<dbReference type="Pfam" id="PF14520">
    <property type="entry name" value="HHH_5"/>
    <property type="match status" value="1"/>
</dbReference>
<accession>A0A094X210</accession>
<dbReference type="GO" id="GO:0009432">
    <property type="term" value="P:SOS response"/>
    <property type="evidence" value="ECO:0007669"/>
    <property type="project" value="UniProtKB-UniRule"/>
</dbReference>
<name>A0A094X210_9BACT</name>
<keyword evidence="1 7" id="KW-0963">Cytoplasm</keyword>
<keyword evidence="4 7" id="KW-0267">Excision nuclease</keyword>
<keyword evidence="5 7" id="KW-0234">DNA repair</keyword>
<dbReference type="InterPro" id="IPR035901">
    <property type="entry name" value="GIY-YIG_endonuc_sf"/>
</dbReference>
<dbReference type="Gene3D" id="1.10.150.20">
    <property type="entry name" value="5' to 3' exonuclease, C-terminal subdomain"/>
    <property type="match status" value="1"/>
</dbReference>
<comment type="function">
    <text evidence="7">The UvrABC repair system catalyzes the recognition and processing of DNA lesions. UvrC both incises the 5' and 3' sides of the lesion. The N-terminal half is responsible for the 3' incision and the C-terminal half is responsible for the 5' incision.</text>
</comment>
<keyword evidence="2 7" id="KW-0227">DNA damage</keyword>
<dbReference type="Pfam" id="PF01541">
    <property type="entry name" value="GIY-YIG"/>
    <property type="match status" value="1"/>
</dbReference>
<evidence type="ECO:0000256" key="7">
    <source>
        <dbReference type="HAMAP-Rule" id="MF_00203"/>
    </source>
</evidence>
<feature type="domain" description="UvrC family homology region profile" evidence="10">
    <location>
        <begin position="278"/>
        <end position="485"/>
    </location>
</feature>
<dbReference type="GO" id="GO:0009381">
    <property type="term" value="F:excinuclease ABC activity"/>
    <property type="evidence" value="ECO:0007669"/>
    <property type="project" value="UniProtKB-UniRule"/>
</dbReference>
<evidence type="ECO:0000259" key="9">
    <source>
        <dbReference type="PROSITE" id="PS50164"/>
    </source>
</evidence>
<dbReference type="InterPro" id="IPR050066">
    <property type="entry name" value="UvrABC_protein_C"/>
</dbReference>
<dbReference type="SUPFAM" id="SSF82771">
    <property type="entry name" value="GIY-YIG endonuclease"/>
    <property type="match status" value="1"/>
</dbReference>
<dbReference type="Pfam" id="PF22920">
    <property type="entry name" value="UvrC_RNaseH"/>
    <property type="match status" value="1"/>
</dbReference>
<dbReference type="Proteomes" id="UP000029452">
    <property type="component" value="Unassembled WGS sequence"/>
</dbReference>
<feature type="domain" description="GIY-YIG" evidence="9">
    <location>
        <begin position="26"/>
        <end position="105"/>
    </location>
</feature>
<dbReference type="NCBIfam" id="TIGR00194">
    <property type="entry name" value="uvrC"/>
    <property type="match status" value="1"/>
</dbReference>
<evidence type="ECO:0000259" key="8">
    <source>
        <dbReference type="PROSITE" id="PS50151"/>
    </source>
</evidence>
<evidence type="ECO:0000259" key="10">
    <source>
        <dbReference type="PROSITE" id="PS50165"/>
    </source>
</evidence>
<evidence type="ECO:0000256" key="1">
    <source>
        <dbReference type="ARBA" id="ARBA00022490"/>
    </source>
</evidence>
<evidence type="ECO:0000256" key="4">
    <source>
        <dbReference type="ARBA" id="ARBA00022881"/>
    </source>
</evidence>
<reference evidence="11 12" key="1">
    <citation type="submission" date="2014-06" db="EMBL/GenBank/DDBJ databases">
        <title>Draft genome sequence of iron oxidizing acidophile Leptospirillum ferriphilum DSM14647.</title>
        <authorList>
            <person name="Cardenas J.P."/>
            <person name="Lazcano M."/>
            <person name="Ossandon F.J."/>
            <person name="Corbett M."/>
            <person name="Holmes D.S."/>
            <person name="Watkin E."/>
        </authorList>
    </citation>
    <scope>NUCLEOTIDE SEQUENCE [LARGE SCALE GENOMIC DNA]</scope>
    <source>
        <strain evidence="11 12">DSM 14647</strain>
    </source>
</reference>
<comment type="similarity">
    <text evidence="7">Belongs to the UvrC family.</text>
</comment>
<dbReference type="InterPro" id="IPR001943">
    <property type="entry name" value="UVR_dom"/>
</dbReference>
<dbReference type="PATRIC" id="fig|178606.4.peg.2694"/>
<dbReference type="OrthoDB" id="9804933at2"/>
<evidence type="ECO:0000256" key="6">
    <source>
        <dbReference type="ARBA" id="ARBA00023236"/>
    </source>
</evidence>
<feature type="domain" description="UVR" evidence="8">
    <location>
        <begin position="217"/>
        <end position="252"/>
    </location>
</feature>
<dbReference type="SUPFAM" id="SSF46600">
    <property type="entry name" value="C-terminal UvrC-binding domain of UvrB"/>
    <property type="match status" value="1"/>
</dbReference>
<sequence length="632" mass="72472">MSNPVNSSPNHSLSSLVEDRLRTLPEEPGVYLMKSETGEVLYVGKSRSLKDRVRSYFQETRVRSARIALLVSRVRDLEIIRTKTELDALILENTLIKRYRPRYNVLLRDDKTYPYLQFSWNDPFPRLTITRRVRNDGNLYFGPYPNPSAMKDTLRLIRRTFPLATCTIPLDQPTLERPCVEYQIKRCLGPCVAGLTTETEYRQVAMGVRLFLQGKSNDLLFLLENEMKARAKNLEFEKAAAVRDRYRNVLQVLEKHTVSFPFQHPIDGLYLARSGTTALMLVMHIRNGLLIGKEEVELKNTEEASDEELLVAFLEQFYGKESAFLPGEILLPVSLPEEDLMTLSWMSEKKGEDPVRIISPKRGDKKMILDLVRENAEEALNAREKRKLNSTELLDEARSLLKRDRPPRLLCCVDISNTGDLLPVASLVTFQDGKPEKSLYRKFRIRYEKGQDDFKMLSEVMERQYRENPLPDLLVIDGGPLQLDACVRTLEDMGHHDASRRVVSLAKERTNKNKSERIFFPGQENPLILPGHHPVTHLLVRLRDEAHRFAIKYHRTLREEYLTHSRLLNIPGVGPAREKKLLQSFGSVKNLMEATIEDIVQNTGLSVALSTSIYQSLRDNQDDPIGKSGSSS</sequence>
<dbReference type="GO" id="GO:0006289">
    <property type="term" value="P:nucleotide-excision repair"/>
    <property type="evidence" value="ECO:0007669"/>
    <property type="project" value="UniProtKB-UniRule"/>
</dbReference>
<dbReference type="PANTHER" id="PTHR30562">
    <property type="entry name" value="UVRC/OXIDOREDUCTASE"/>
    <property type="match status" value="1"/>
</dbReference>
<comment type="subcellular location">
    <subcellularLocation>
        <location evidence="7">Cytoplasm</location>
    </subcellularLocation>
</comment>
<dbReference type="AlphaFoldDB" id="A0A094X210"/>
<dbReference type="Gene3D" id="3.40.1440.10">
    <property type="entry name" value="GIY-YIG endonuclease"/>
    <property type="match status" value="1"/>
</dbReference>
<evidence type="ECO:0000256" key="5">
    <source>
        <dbReference type="ARBA" id="ARBA00023204"/>
    </source>
</evidence>
<organism evidence="11 12">
    <name type="scientific">Leptospirillum ferriphilum</name>
    <dbReference type="NCBI Taxonomy" id="178606"/>
    <lineage>
        <taxon>Bacteria</taxon>
        <taxon>Pseudomonadati</taxon>
        <taxon>Nitrospirota</taxon>
        <taxon>Nitrospiria</taxon>
        <taxon>Nitrospirales</taxon>
        <taxon>Nitrospiraceae</taxon>
        <taxon>Leptospirillum</taxon>
    </lineage>
</organism>
<dbReference type="InterPro" id="IPR001162">
    <property type="entry name" value="UvrC_RNase_H_dom"/>
</dbReference>
<dbReference type="GO" id="GO:0005737">
    <property type="term" value="C:cytoplasm"/>
    <property type="evidence" value="ECO:0007669"/>
    <property type="project" value="UniProtKB-SubCell"/>
</dbReference>
<comment type="caution">
    <text evidence="11">The sequence shown here is derived from an EMBL/GenBank/DDBJ whole genome shotgun (WGS) entry which is preliminary data.</text>
</comment>
<dbReference type="PANTHER" id="PTHR30562:SF1">
    <property type="entry name" value="UVRABC SYSTEM PROTEIN C"/>
    <property type="match status" value="1"/>
</dbReference>
<dbReference type="Pfam" id="PF08459">
    <property type="entry name" value="UvrC_RNaseH_dom"/>
    <property type="match status" value="1"/>
</dbReference>
<dbReference type="PROSITE" id="PS50151">
    <property type="entry name" value="UVR"/>
    <property type="match status" value="1"/>
</dbReference>
<dbReference type="InterPro" id="IPR036876">
    <property type="entry name" value="UVR_dom_sf"/>
</dbReference>
<dbReference type="InterPro" id="IPR010994">
    <property type="entry name" value="RuvA_2-like"/>
</dbReference>
<dbReference type="Gene3D" id="3.30.420.340">
    <property type="entry name" value="UvrC, RNAse H endonuclease domain"/>
    <property type="match status" value="1"/>
</dbReference>
<dbReference type="GO" id="GO:0003677">
    <property type="term" value="F:DNA binding"/>
    <property type="evidence" value="ECO:0007669"/>
    <property type="project" value="UniProtKB-UniRule"/>
</dbReference>
<dbReference type="GO" id="GO:0009380">
    <property type="term" value="C:excinuclease repair complex"/>
    <property type="evidence" value="ECO:0007669"/>
    <property type="project" value="InterPro"/>
</dbReference>
<dbReference type="InterPro" id="IPR000305">
    <property type="entry name" value="GIY-YIG_endonuc"/>
</dbReference>
<gene>
    <name evidence="7" type="primary">uvrC</name>
    <name evidence="11" type="ORF">LptCag_0016</name>
</gene>
<dbReference type="SMART" id="SM00465">
    <property type="entry name" value="GIYc"/>
    <property type="match status" value="1"/>
</dbReference>
<dbReference type="PROSITE" id="PS50165">
    <property type="entry name" value="UVRC"/>
    <property type="match status" value="1"/>
</dbReference>
<dbReference type="FunFam" id="3.40.1440.10:FF:000001">
    <property type="entry name" value="UvrABC system protein C"/>
    <property type="match status" value="1"/>
</dbReference>
<keyword evidence="6 7" id="KW-0742">SOS response</keyword>
<comment type="subunit">
    <text evidence="7">Interacts with UvrB in an incision complex.</text>
</comment>
<evidence type="ECO:0000256" key="3">
    <source>
        <dbReference type="ARBA" id="ARBA00022769"/>
    </source>
</evidence>
<dbReference type="CDD" id="cd10434">
    <property type="entry name" value="GIY-YIG_UvrC_Cho"/>
    <property type="match status" value="1"/>
</dbReference>
<proteinExistence type="inferred from homology"/>
<dbReference type="PROSITE" id="PS50164">
    <property type="entry name" value="GIY_YIG"/>
    <property type="match status" value="1"/>
</dbReference>